<gene>
    <name evidence="5" type="primary">macB_6</name>
    <name evidence="5" type="ORF">NCTC9836_02536</name>
</gene>
<dbReference type="PROSITE" id="PS00211">
    <property type="entry name" value="ABC_TRANSPORTER_1"/>
    <property type="match status" value="1"/>
</dbReference>
<keyword evidence="2" id="KW-0547">Nucleotide-binding</keyword>
<reference evidence="5 6" key="1">
    <citation type="submission" date="2018-06" db="EMBL/GenBank/DDBJ databases">
        <authorList>
            <consortium name="Pathogen Informatics"/>
            <person name="Doyle S."/>
        </authorList>
    </citation>
    <scope>NUCLEOTIDE SEQUENCE [LARGE SCALE GENOMIC DNA]</scope>
    <source>
        <strain evidence="5 6">NCTC9836</strain>
    </source>
</reference>
<keyword evidence="6" id="KW-1185">Reference proteome</keyword>
<dbReference type="GO" id="GO:0016887">
    <property type="term" value="F:ATP hydrolysis activity"/>
    <property type="evidence" value="ECO:0007669"/>
    <property type="project" value="InterPro"/>
</dbReference>
<evidence type="ECO:0000256" key="1">
    <source>
        <dbReference type="ARBA" id="ARBA00022448"/>
    </source>
</evidence>
<dbReference type="InterPro" id="IPR017871">
    <property type="entry name" value="ABC_transporter-like_CS"/>
</dbReference>
<dbReference type="Pfam" id="PF00005">
    <property type="entry name" value="ABC_tran"/>
    <property type="match status" value="1"/>
</dbReference>
<proteinExistence type="predicted"/>
<dbReference type="OrthoDB" id="9802264at2"/>
<sequence>MSLIELNNITKSYGDKTIFKDFSLKVEGGDFIALTGDSGCGKSTLLNIIGLLEEFDSGEIIIDGKTSPSPNSGVANKILREKISYLFQNFALVDEETVEYNLKLACKYVKANRPEKEFSISESLKHVGLEGYEKRKIYELSGGEQQRVAIARIMLKPSKIILADEPTGSLDEKNRDVVLTLLKTLNKEGKTLILVTHDKYVASQCNKIIHLTP</sequence>
<dbReference type="PROSITE" id="PS50893">
    <property type="entry name" value="ABC_TRANSPORTER_2"/>
    <property type="match status" value="1"/>
</dbReference>
<evidence type="ECO:0000259" key="4">
    <source>
        <dbReference type="PROSITE" id="PS50893"/>
    </source>
</evidence>
<evidence type="ECO:0000256" key="2">
    <source>
        <dbReference type="ARBA" id="ARBA00022741"/>
    </source>
</evidence>
<keyword evidence="5" id="KW-0378">Hydrolase</keyword>
<evidence type="ECO:0000256" key="3">
    <source>
        <dbReference type="ARBA" id="ARBA00022840"/>
    </source>
</evidence>
<dbReference type="AlphaFoldDB" id="A0A381JA71"/>
<name>A0A381JA71_9CLOT</name>
<keyword evidence="1" id="KW-0813">Transport</keyword>
<evidence type="ECO:0000313" key="6">
    <source>
        <dbReference type="Proteomes" id="UP000254664"/>
    </source>
</evidence>
<keyword evidence="3" id="KW-0067">ATP-binding</keyword>
<dbReference type="InterPro" id="IPR027417">
    <property type="entry name" value="P-loop_NTPase"/>
</dbReference>
<dbReference type="Proteomes" id="UP000254664">
    <property type="component" value="Unassembled WGS sequence"/>
</dbReference>
<organism evidence="5 6">
    <name type="scientific">Clostridium putrefaciens</name>
    <dbReference type="NCBI Taxonomy" id="99675"/>
    <lineage>
        <taxon>Bacteria</taxon>
        <taxon>Bacillati</taxon>
        <taxon>Bacillota</taxon>
        <taxon>Clostridia</taxon>
        <taxon>Eubacteriales</taxon>
        <taxon>Clostridiaceae</taxon>
        <taxon>Clostridium</taxon>
    </lineage>
</organism>
<feature type="domain" description="ABC transporter" evidence="4">
    <location>
        <begin position="4"/>
        <end position="212"/>
    </location>
</feature>
<dbReference type="InterPro" id="IPR003439">
    <property type="entry name" value="ABC_transporter-like_ATP-bd"/>
</dbReference>
<dbReference type="InterPro" id="IPR050093">
    <property type="entry name" value="ABC_SmlMolc_Importer"/>
</dbReference>
<dbReference type="GO" id="GO:0005524">
    <property type="term" value="F:ATP binding"/>
    <property type="evidence" value="ECO:0007669"/>
    <property type="project" value="UniProtKB-KW"/>
</dbReference>
<dbReference type="EMBL" id="UFWZ01000001">
    <property type="protein sequence ID" value="SUY48160.1"/>
    <property type="molecule type" value="Genomic_DNA"/>
</dbReference>
<dbReference type="SMART" id="SM00382">
    <property type="entry name" value="AAA"/>
    <property type="match status" value="1"/>
</dbReference>
<accession>A0A381JA71</accession>
<dbReference type="Gene3D" id="3.40.50.300">
    <property type="entry name" value="P-loop containing nucleotide triphosphate hydrolases"/>
    <property type="match status" value="1"/>
</dbReference>
<dbReference type="RefSeq" id="WP_115642009.1">
    <property type="nucleotide sequence ID" value="NZ_UFWZ01000001.1"/>
</dbReference>
<dbReference type="NCBIfam" id="TIGR03608">
    <property type="entry name" value="L_ocin_972_ABC"/>
    <property type="match status" value="1"/>
</dbReference>
<evidence type="ECO:0000313" key="5">
    <source>
        <dbReference type="EMBL" id="SUY48160.1"/>
    </source>
</evidence>
<dbReference type="EC" id="3.6.3.-" evidence="5"/>
<dbReference type="InterPro" id="IPR019895">
    <property type="entry name" value="L_ocin_972_ABC"/>
</dbReference>
<dbReference type="InterPro" id="IPR003593">
    <property type="entry name" value="AAA+_ATPase"/>
</dbReference>
<dbReference type="PANTHER" id="PTHR42781:SF9">
    <property type="entry name" value="AMINO ACID ABC TRANSPORTER, ATP-BINDING PROTEIN-RELATED"/>
    <property type="match status" value="1"/>
</dbReference>
<dbReference type="PANTHER" id="PTHR42781">
    <property type="entry name" value="SPERMIDINE/PUTRESCINE IMPORT ATP-BINDING PROTEIN POTA"/>
    <property type="match status" value="1"/>
</dbReference>
<dbReference type="SUPFAM" id="SSF52540">
    <property type="entry name" value="P-loop containing nucleoside triphosphate hydrolases"/>
    <property type="match status" value="1"/>
</dbReference>
<protein>
    <submittedName>
        <fullName evidence="5">ABC transporter</fullName>
        <ecNumber evidence="5">3.6.3.-</ecNumber>
    </submittedName>
</protein>